<comment type="caution">
    <text evidence="1">The sequence shown here is derived from an EMBL/GenBank/DDBJ whole genome shotgun (WGS) entry which is preliminary data.</text>
</comment>
<proteinExistence type="predicted"/>
<dbReference type="EMBL" id="MU393682">
    <property type="protein sequence ID" value="KAI4858837.1"/>
    <property type="molecule type" value="Genomic_DNA"/>
</dbReference>
<name>A0ACB9YI15_9PEZI</name>
<gene>
    <name evidence="1" type="ORF">F4820DRAFT_467786</name>
</gene>
<evidence type="ECO:0000313" key="2">
    <source>
        <dbReference type="Proteomes" id="UP001497700"/>
    </source>
</evidence>
<evidence type="ECO:0000313" key="1">
    <source>
        <dbReference type="EMBL" id="KAI4858837.1"/>
    </source>
</evidence>
<sequence>MSAEERERRDEVKKGILKYAKYKNFTDKILEAQFKGFQERMALSLARDNEPPTISANYFSYLVERNVWGYNFDERKDPASPRFSFPAPEIKYGTPYSEVYLTTLEAKQRPKGIAKDISRLEGKAKASGSVATVQYLLPPGVKRNQKYLAKLWDIMFPGRQYEDGCDEPFAILFPGDEQVHIHECIGPNPDDSTAAITKAANMLGGKEVVLIAVKKSDGKVFLCLDFDKSVDVEAVEAEEDVGVEVRFQAAWFNLLSVYVEWLRGSNVLITTCLRKILKVRKVAYFRYKDAEVRQAWEEWKARGKERVRQAHALRPGAPDHAFKLLSMQLDMVREIAEDKAAEVVVPDKANLDYELVRNTLDDFVRDQRFQCMSRYQLAKVVEGTATKLIQVRLEQLLDKAGESAELFKQLLNAFMTKELVWDNIMPPLKRLKVCEECLVGCESMKPTVVAWVSGIRLDLLKGMKDDGIDVSDLLEGLQL</sequence>
<accession>A0ACB9YI15</accession>
<dbReference type="Proteomes" id="UP001497700">
    <property type="component" value="Unassembled WGS sequence"/>
</dbReference>
<keyword evidence="2" id="KW-1185">Reference proteome</keyword>
<organism evidence="1 2">
    <name type="scientific">Hypoxylon rubiginosum</name>
    <dbReference type="NCBI Taxonomy" id="110542"/>
    <lineage>
        <taxon>Eukaryota</taxon>
        <taxon>Fungi</taxon>
        <taxon>Dikarya</taxon>
        <taxon>Ascomycota</taxon>
        <taxon>Pezizomycotina</taxon>
        <taxon>Sordariomycetes</taxon>
        <taxon>Xylariomycetidae</taxon>
        <taxon>Xylariales</taxon>
        <taxon>Hypoxylaceae</taxon>
        <taxon>Hypoxylon</taxon>
    </lineage>
</organism>
<reference evidence="1 2" key="1">
    <citation type="journal article" date="2022" name="New Phytol.">
        <title>Ecological generalism drives hyperdiversity of secondary metabolite gene clusters in xylarialean endophytes.</title>
        <authorList>
            <person name="Franco M.E.E."/>
            <person name="Wisecaver J.H."/>
            <person name="Arnold A.E."/>
            <person name="Ju Y.M."/>
            <person name="Slot J.C."/>
            <person name="Ahrendt S."/>
            <person name="Moore L.P."/>
            <person name="Eastman K.E."/>
            <person name="Scott K."/>
            <person name="Konkel Z."/>
            <person name="Mondo S.J."/>
            <person name="Kuo A."/>
            <person name="Hayes R.D."/>
            <person name="Haridas S."/>
            <person name="Andreopoulos B."/>
            <person name="Riley R."/>
            <person name="LaButti K."/>
            <person name="Pangilinan J."/>
            <person name="Lipzen A."/>
            <person name="Amirebrahimi M."/>
            <person name="Yan J."/>
            <person name="Adam C."/>
            <person name="Keymanesh K."/>
            <person name="Ng V."/>
            <person name="Louie K."/>
            <person name="Northen T."/>
            <person name="Drula E."/>
            <person name="Henrissat B."/>
            <person name="Hsieh H.M."/>
            <person name="Youens-Clark K."/>
            <person name="Lutzoni F."/>
            <person name="Miadlikowska J."/>
            <person name="Eastwood D.C."/>
            <person name="Hamelin R.C."/>
            <person name="Grigoriev I.V."/>
            <person name="U'Ren J.M."/>
        </authorList>
    </citation>
    <scope>NUCLEOTIDE SEQUENCE [LARGE SCALE GENOMIC DNA]</scope>
    <source>
        <strain evidence="1 2">CBS 119005</strain>
    </source>
</reference>
<protein>
    <submittedName>
        <fullName evidence="1">Uncharacterized protein</fullName>
    </submittedName>
</protein>